<evidence type="ECO:0000256" key="7">
    <source>
        <dbReference type="ARBA" id="ARBA00023237"/>
    </source>
</evidence>
<dbReference type="InterPro" id="IPR008969">
    <property type="entry name" value="CarboxyPept-like_regulatory"/>
</dbReference>
<name>A0A1I0M1W5_9BACT</name>
<comment type="similarity">
    <text evidence="8 9">Belongs to the TonB-dependent receptor family.</text>
</comment>
<evidence type="ECO:0000259" key="12">
    <source>
        <dbReference type="Pfam" id="PF07715"/>
    </source>
</evidence>
<dbReference type="Gene3D" id="2.40.170.20">
    <property type="entry name" value="TonB-dependent receptor, beta-barrel domain"/>
    <property type="match status" value="1"/>
</dbReference>
<keyword evidence="6 8" id="KW-0472">Membrane</keyword>
<gene>
    <name evidence="13" type="ORF">SAMN04487850_0230</name>
</gene>
<dbReference type="Gene3D" id="2.170.130.10">
    <property type="entry name" value="TonB-dependent receptor, plug domain"/>
    <property type="match status" value="1"/>
</dbReference>
<dbReference type="EMBL" id="FOIQ01000001">
    <property type="protein sequence ID" value="SEV82343.1"/>
    <property type="molecule type" value="Genomic_DNA"/>
</dbReference>
<evidence type="ECO:0000256" key="10">
    <source>
        <dbReference type="SAM" id="SignalP"/>
    </source>
</evidence>
<evidence type="ECO:0000256" key="6">
    <source>
        <dbReference type="ARBA" id="ARBA00023136"/>
    </source>
</evidence>
<keyword evidence="10" id="KW-0732">Signal</keyword>
<feature type="signal peptide" evidence="10">
    <location>
        <begin position="1"/>
        <end position="20"/>
    </location>
</feature>
<dbReference type="InterPro" id="IPR023997">
    <property type="entry name" value="TonB-dep_OMP_SusC/RagA_CS"/>
</dbReference>
<feature type="domain" description="TonB-dependent receptor plug" evidence="12">
    <location>
        <begin position="120"/>
        <end position="242"/>
    </location>
</feature>
<dbReference type="AlphaFoldDB" id="A0A1I0M1W5"/>
<dbReference type="InterPro" id="IPR012910">
    <property type="entry name" value="Plug_dom"/>
</dbReference>
<sequence>MKKVMIVFLLSVLSSLYNEAEAQVIRGSVVNAEQEPLIGVVVKVNSKSNISTVTDADGKFKLSVDKNVKYPIQLQFNYVGYIPYDLDIYEQAEDLGTIVLHDKRFTLNNVVVVAYGSQKRRELTGAVSSINGKELVKNPITSLEQALEGKLSGVQVTQATGAPGGAVSINVRGTSSISAGNEPLYVVDGLPVVSTDLSDVGGYQGNSLSGLVDINPNDIASIEVLKDASAAALYGSRASNGVVLITTKKGRVGKTQVSLDSYIGFQDIAHKLDFLHASEYVAARNEAIDNYNTSLGLTPADATYKQHISAAVPGADTNWFDEITHKGLQTNHQLTISGGNSQTQFYISGGYYKQEGAIINTGYERYNLRTNIAHQVNKRLNVTTNIALSTSNTERATGDNNIYSPWINAISVSPDFSIYDADGRYGNVNNSRRNPVQLIKEEPQNSRKYRAIVNIKSTYDILPVLHYHLNLGGDYVILHERQVWPSTSLQGASTNGDIVDGRAFTFTHLAEHTLDYTHTWGALSLKTLGGYSYQKTRVDNAYVEGINFVSPSLIYLDSAGEIAYGGSSAENNALQSFFTRVNLNYADRYLLELSFRSDASSKFASDKRVGYFPAASAGWQISEEAFFPKTIAVNDLKLRASIGYTGNQEGIGNYAFHQTYSANSIKYNGQSGYSFPSSKPNPDLTWEKTLQYDLGFDAILFNRRVEVVFDWFRKDTHDLLLSHSINSLSGYSSTTSNVGNITNSGIELGITTHNLTGKFKWDSRFNVTYTKNKVTELVQNAQGEQPYITTGFCNILQVGEPMASFFLIRADGIYQSKEEILVQPGGQTLWDKGIRPGDVKYYDKNQDGVINSEDRVVSGSPFPHIFGSLSNIFSYRGFDLNIDLQYSLGAKLYAAWKANGTGAGNQGGHANGYGILREEWENRWTESNPYGNAPRAVANGAAYENNITNYTTRYLENADYLKVRNISLGYTLPTSVVKQLGISRLRFYATVHNLYTFTSYDGFDPEVTLFPNRTTYRGYDSGSVPQLRSLVFGFNLTF</sequence>
<evidence type="ECO:0000256" key="1">
    <source>
        <dbReference type="ARBA" id="ARBA00004571"/>
    </source>
</evidence>
<dbReference type="PROSITE" id="PS52016">
    <property type="entry name" value="TONB_DEPENDENT_REC_3"/>
    <property type="match status" value="1"/>
</dbReference>
<organism evidence="13 14">
    <name type="scientific">Prevotella aff. ruminicola Tc2-24</name>
    <dbReference type="NCBI Taxonomy" id="81582"/>
    <lineage>
        <taxon>Bacteria</taxon>
        <taxon>Pseudomonadati</taxon>
        <taxon>Bacteroidota</taxon>
        <taxon>Bacteroidia</taxon>
        <taxon>Bacteroidales</taxon>
        <taxon>Prevotellaceae</taxon>
        <taxon>Prevotella</taxon>
    </lineage>
</organism>
<dbReference type="Pfam" id="PF13715">
    <property type="entry name" value="CarbopepD_reg_2"/>
    <property type="match status" value="1"/>
</dbReference>
<accession>A0A1I0M1W5</accession>
<dbReference type="InterPro" id="IPR037066">
    <property type="entry name" value="Plug_dom_sf"/>
</dbReference>
<keyword evidence="2 8" id="KW-0813">Transport</keyword>
<dbReference type="InterPro" id="IPR023996">
    <property type="entry name" value="TonB-dep_OMP_SusC/RagA"/>
</dbReference>
<evidence type="ECO:0000256" key="3">
    <source>
        <dbReference type="ARBA" id="ARBA00022452"/>
    </source>
</evidence>
<dbReference type="GO" id="GO:0009279">
    <property type="term" value="C:cell outer membrane"/>
    <property type="evidence" value="ECO:0007669"/>
    <property type="project" value="UniProtKB-SubCell"/>
</dbReference>
<dbReference type="Gene3D" id="2.60.40.1120">
    <property type="entry name" value="Carboxypeptidase-like, regulatory domain"/>
    <property type="match status" value="1"/>
</dbReference>
<evidence type="ECO:0000256" key="4">
    <source>
        <dbReference type="ARBA" id="ARBA00022692"/>
    </source>
</evidence>
<dbReference type="NCBIfam" id="TIGR04056">
    <property type="entry name" value="OMP_RagA_SusC"/>
    <property type="match status" value="1"/>
</dbReference>
<evidence type="ECO:0000256" key="5">
    <source>
        <dbReference type="ARBA" id="ARBA00023077"/>
    </source>
</evidence>
<keyword evidence="7 8" id="KW-0998">Cell outer membrane</keyword>
<feature type="chain" id="PRO_5011469269" evidence="10">
    <location>
        <begin position="21"/>
        <end position="1038"/>
    </location>
</feature>
<dbReference type="InterPro" id="IPR000531">
    <property type="entry name" value="Beta-barrel_TonB"/>
</dbReference>
<dbReference type="InterPro" id="IPR039426">
    <property type="entry name" value="TonB-dep_rcpt-like"/>
</dbReference>
<evidence type="ECO:0000259" key="11">
    <source>
        <dbReference type="Pfam" id="PF00593"/>
    </source>
</evidence>
<dbReference type="Pfam" id="PF00593">
    <property type="entry name" value="TonB_dep_Rec_b-barrel"/>
    <property type="match status" value="1"/>
</dbReference>
<evidence type="ECO:0000256" key="9">
    <source>
        <dbReference type="RuleBase" id="RU003357"/>
    </source>
</evidence>
<dbReference type="RefSeq" id="WP_091914189.1">
    <property type="nucleotide sequence ID" value="NZ_FOIQ01000001.1"/>
</dbReference>
<protein>
    <submittedName>
        <fullName evidence="13">TonB-linked outer membrane protein, SusC/RagA family</fullName>
    </submittedName>
</protein>
<dbReference type="SUPFAM" id="SSF49464">
    <property type="entry name" value="Carboxypeptidase regulatory domain-like"/>
    <property type="match status" value="1"/>
</dbReference>
<dbReference type="Proteomes" id="UP000199373">
    <property type="component" value="Unassembled WGS sequence"/>
</dbReference>
<keyword evidence="14" id="KW-1185">Reference proteome</keyword>
<dbReference type="Pfam" id="PF07715">
    <property type="entry name" value="Plug"/>
    <property type="match status" value="1"/>
</dbReference>
<evidence type="ECO:0000256" key="8">
    <source>
        <dbReference type="PROSITE-ProRule" id="PRU01360"/>
    </source>
</evidence>
<reference evidence="13 14" key="1">
    <citation type="submission" date="2016-10" db="EMBL/GenBank/DDBJ databases">
        <authorList>
            <person name="de Groot N.N."/>
        </authorList>
    </citation>
    <scope>NUCLEOTIDE SEQUENCE [LARGE SCALE GENOMIC DNA]</scope>
    <source>
        <strain evidence="13 14">TC2-24</strain>
    </source>
</reference>
<keyword evidence="3 8" id="KW-1134">Transmembrane beta strand</keyword>
<evidence type="ECO:0000313" key="14">
    <source>
        <dbReference type="Proteomes" id="UP000199373"/>
    </source>
</evidence>
<dbReference type="NCBIfam" id="TIGR04057">
    <property type="entry name" value="SusC_RagA_signa"/>
    <property type="match status" value="1"/>
</dbReference>
<evidence type="ECO:0000256" key="2">
    <source>
        <dbReference type="ARBA" id="ARBA00022448"/>
    </source>
</evidence>
<feature type="domain" description="TonB-dependent receptor-like beta-barrel" evidence="11">
    <location>
        <begin position="403"/>
        <end position="775"/>
    </location>
</feature>
<comment type="subcellular location">
    <subcellularLocation>
        <location evidence="1 8">Cell outer membrane</location>
        <topology evidence="1 8">Multi-pass membrane protein</topology>
    </subcellularLocation>
</comment>
<dbReference type="InterPro" id="IPR036942">
    <property type="entry name" value="Beta-barrel_TonB_sf"/>
</dbReference>
<dbReference type="SUPFAM" id="SSF56935">
    <property type="entry name" value="Porins"/>
    <property type="match status" value="1"/>
</dbReference>
<keyword evidence="5 9" id="KW-0798">TonB box</keyword>
<keyword evidence="4 8" id="KW-0812">Transmembrane</keyword>
<evidence type="ECO:0000313" key="13">
    <source>
        <dbReference type="EMBL" id="SEV82343.1"/>
    </source>
</evidence>
<proteinExistence type="inferred from homology"/>